<dbReference type="PIRSF" id="PIRSF037514">
    <property type="entry name" value="Rab_ger_ger_transf_A_fun"/>
    <property type="match status" value="1"/>
</dbReference>
<dbReference type="Gene3D" id="3.50.50.60">
    <property type="entry name" value="FAD/NAD(P)-binding domain"/>
    <property type="match status" value="1"/>
</dbReference>
<dbReference type="GO" id="GO:0005092">
    <property type="term" value="F:GDP-dissociation inhibitor activity"/>
    <property type="evidence" value="ECO:0007669"/>
    <property type="project" value="UniProtKB-UniRule"/>
</dbReference>
<dbReference type="OrthoDB" id="1923006at2759"/>
<dbReference type="GO" id="GO:0005968">
    <property type="term" value="C:Rab-protein geranylgeranyltransferase complex"/>
    <property type="evidence" value="ECO:0007669"/>
    <property type="project" value="TreeGrafter"/>
</dbReference>
<dbReference type="PRINTS" id="PR00891">
    <property type="entry name" value="RABGDIREP"/>
</dbReference>
<dbReference type="InterPro" id="IPR018203">
    <property type="entry name" value="GDP_dissociation_inhibitor"/>
</dbReference>
<evidence type="ECO:0000313" key="3">
    <source>
        <dbReference type="EMBL" id="PSS21967.1"/>
    </source>
</evidence>
<name>A0A2T3B5D3_AMORE</name>
<accession>A0A2T3B5D3</accession>
<dbReference type="STRING" id="857342.A0A2T3B5D3"/>
<evidence type="ECO:0000256" key="2">
    <source>
        <dbReference type="PIRNR" id="PIRNR037514"/>
    </source>
</evidence>
<evidence type="ECO:0000313" key="4">
    <source>
        <dbReference type="Proteomes" id="UP000241818"/>
    </source>
</evidence>
<dbReference type="InterPro" id="IPR036188">
    <property type="entry name" value="FAD/NAD-bd_sf"/>
</dbReference>
<protein>
    <recommendedName>
        <fullName evidence="2">Rab proteins geranylgeranyltransferase</fullName>
    </recommendedName>
</protein>
<sequence>MESLSETQWDVLIEGTGLRQSLLALALSRSGKKILHVDQNGYYGDAEAAFSLQEADEWVEQVKGDSPTGTFRNASLWKPDEEASKEERKLSFSRAYTLTLSPQIIYTRSQLLTQLVSSKVYRQLEFQAVGNWWIYTLPEAEAVSESDQKAILKRLPNGREDIFEDESIENRAKRSLMKFLKFVVNYEEHPEIWQPHAESSLSDFLASQFQLSPYLQTLIAALTLSLDKPEETSVGYALPRIERHLTSIGVFGPGFGAVLPKWGGGAEISQVACRAGAVGGGSYVLGTGIKTVQEKGEDQPIEVELSNGETVKTKYLARGSESKDDTTPSPRALSKIIAVVSSPFASLFESSVEGSPLAAVSVVVFPPNTLTTDTIPHTHPVYIMVHSSETGECPAGQCVLYATTLYSPTSKALLDAALQALLNSAKDIGDAKLLYTLSYEQQGPASHPSLDLAFNDQVLEDVAQEWDAIMGEGVDPATFMQFEDRPGMNDDDNEGLASAN</sequence>
<comment type="similarity">
    <text evidence="1 2">Belongs to the Rab GDI family.</text>
</comment>
<dbReference type="GO" id="GO:0007264">
    <property type="term" value="P:small GTPase-mediated signal transduction"/>
    <property type="evidence" value="ECO:0007669"/>
    <property type="project" value="UniProtKB-UniRule"/>
</dbReference>
<dbReference type="FunCoup" id="A0A2T3B5D3">
    <property type="interactions" value="179"/>
</dbReference>
<dbReference type="AlphaFoldDB" id="A0A2T3B5D3"/>
<dbReference type="InParanoid" id="A0A2T3B5D3"/>
<reference evidence="3 4" key="1">
    <citation type="journal article" date="2018" name="New Phytol.">
        <title>Comparative genomics and transcriptomics depict ericoid mycorrhizal fungi as versatile saprotrophs and plant mutualists.</title>
        <authorList>
            <person name="Martino E."/>
            <person name="Morin E."/>
            <person name="Grelet G.A."/>
            <person name="Kuo A."/>
            <person name="Kohler A."/>
            <person name="Daghino S."/>
            <person name="Barry K.W."/>
            <person name="Cichocki N."/>
            <person name="Clum A."/>
            <person name="Dockter R.B."/>
            <person name="Hainaut M."/>
            <person name="Kuo R.C."/>
            <person name="LaButti K."/>
            <person name="Lindahl B.D."/>
            <person name="Lindquist E.A."/>
            <person name="Lipzen A."/>
            <person name="Khouja H.R."/>
            <person name="Magnuson J."/>
            <person name="Murat C."/>
            <person name="Ohm R.A."/>
            <person name="Singer S.W."/>
            <person name="Spatafora J.W."/>
            <person name="Wang M."/>
            <person name="Veneault-Fourrey C."/>
            <person name="Henrissat B."/>
            <person name="Grigoriev I.V."/>
            <person name="Martin F.M."/>
            <person name="Perotto S."/>
        </authorList>
    </citation>
    <scope>NUCLEOTIDE SEQUENCE [LARGE SCALE GENOMIC DNA]</scope>
    <source>
        <strain evidence="3 4">ATCC 22711</strain>
    </source>
</reference>
<dbReference type="EMBL" id="KZ679009">
    <property type="protein sequence ID" value="PSS21967.1"/>
    <property type="molecule type" value="Genomic_DNA"/>
</dbReference>
<dbReference type="Gene3D" id="1.10.405.10">
    <property type="entry name" value="Guanine Nucleotide Dissociation Inhibitor, domain 1"/>
    <property type="match status" value="1"/>
</dbReference>
<dbReference type="RefSeq" id="XP_024722122.1">
    <property type="nucleotide sequence ID" value="XM_024870219.1"/>
</dbReference>
<dbReference type="PANTHER" id="PTHR11787:SF4">
    <property type="entry name" value="CHM, RAB ESCORT PROTEIN 1"/>
    <property type="match status" value="1"/>
</dbReference>
<dbReference type="InterPro" id="IPR017230">
    <property type="entry name" value="Mrs6"/>
</dbReference>
<dbReference type="FunFam" id="1.10.405.10:FF:000003">
    <property type="entry name" value="Rab proteins geranylgeranyltransferase component A"/>
    <property type="match status" value="1"/>
</dbReference>
<gene>
    <name evidence="3" type="ORF">M430DRAFT_99810</name>
</gene>
<dbReference type="GO" id="GO:0005634">
    <property type="term" value="C:nucleus"/>
    <property type="evidence" value="ECO:0007669"/>
    <property type="project" value="TreeGrafter"/>
</dbReference>
<dbReference type="GO" id="GO:0016192">
    <property type="term" value="P:vesicle-mediated transport"/>
    <property type="evidence" value="ECO:0007669"/>
    <property type="project" value="TreeGrafter"/>
</dbReference>
<dbReference type="GO" id="GO:0005829">
    <property type="term" value="C:cytosol"/>
    <property type="evidence" value="ECO:0007669"/>
    <property type="project" value="TreeGrafter"/>
</dbReference>
<dbReference type="GeneID" id="36578300"/>
<dbReference type="Pfam" id="PF00996">
    <property type="entry name" value="GDI"/>
    <property type="match status" value="1"/>
</dbReference>
<dbReference type="SUPFAM" id="SSF54373">
    <property type="entry name" value="FAD-linked reductases, C-terminal domain"/>
    <property type="match status" value="1"/>
</dbReference>
<dbReference type="PANTHER" id="PTHR11787">
    <property type="entry name" value="RAB GDP-DISSOCIATION INHIBITOR"/>
    <property type="match status" value="1"/>
</dbReference>
<dbReference type="Proteomes" id="UP000241818">
    <property type="component" value="Unassembled WGS sequence"/>
</dbReference>
<keyword evidence="4" id="KW-1185">Reference proteome</keyword>
<dbReference type="Gene3D" id="3.30.519.10">
    <property type="entry name" value="Guanine Nucleotide Dissociation Inhibitor, domain 2"/>
    <property type="match status" value="1"/>
</dbReference>
<proteinExistence type="inferred from homology"/>
<dbReference type="SUPFAM" id="SSF51905">
    <property type="entry name" value="FAD/NAD(P)-binding domain"/>
    <property type="match status" value="1"/>
</dbReference>
<organism evidence="3 4">
    <name type="scientific">Amorphotheca resinae ATCC 22711</name>
    <dbReference type="NCBI Taxonomy" id="857342"/>
    <lineage>
        <taxon>Eukaryota</taxon>
        <taxon>Fungi</taxon>
        <taxon>Dikarya</taxon>
        <taxon>Ascomycota</taxon>
        <taxon>Pezizomycotina</taxon>
        <taxon>Leotiomycetes</taxon>
        <taxon>Helotiales</taxon>
        <taxon>Amorphothecaceae</taxon>
        <taxon>Amorphotheca</taxon>
    </lineage>
</organism>
<evidence type="ECO:0000256" key="1">
    <source>
        <dbReference type="ARBA" id="ARBA00005593"/>
    </source>
</evidence>